<evidence type="ECO:0000259" key="8">
    <source>
        <dbReference type="Pfam" id="PF00326"/>
    </source>
</evidence>
<comment type="caution">
    <text evidence="10">The sequence shown here is derived from an EMBL/GenBank/DDBJ whole genome shotgun (WGS) entry which is preliminary data.</text>
</comment>
<proteinExistence type="inferred from homology"/>
<evidence type="ECO:0000313" key="10">
    <source>
        <dbReference type="EMBL" id="KAI6652143.1"/>
    </source>
</evidence>
<dbReference type="GO" id="GO:0008242">
    <property type="term" value="F:omega peptidase activity"/>
    <property type="evidence" value="ECO:0007669"/>
    <property type="project" value="UniProtKB-EC"/>
</dbReference>
<evidence type="ECO:0000256" key="7">
    <source>
        <dbReference type="ARBA" id="ARBA00022801"/>
    </source>
</evidence>
<dbReference type="SUPFAM" id="SSF53474">
    <property type="entry name" value="alpha/beta-Hydrolases"/>
    <property type="match status" value="1"/>
</dbReference>
<feature type="domain" description="Acylamino-acid-releasing enzyme N-terminal" evidence="9">
    <location>
        <begin position="19"/>
        <end position="431"/>
    </location>
</feature>
<comment type="subunit">
    <text evidence="4">Homotetramer.</text>
</comment>
<accession>A0AAV7JT96</accession>
<sequence>MSSDVLHKDYVSRAKDIYKEYVSHPSILAGYLSQSDPPSKEKSALNSAHESQRLFNVNATWGQKNLITLEEDKFKTCLQFELNHTSIEPLENSVLPTLTQAVLECPSPSGKLQAVILPPNEVEGKDKKQILQIYSQQCCIQSFDFLKYHGNVSIGDFFSGICWSLEEDKIVYTAEKKRNKSRPYFSDYKEDTTPGHEYDFVDYWGEQMMECSSPQIFVLDRSKEEVHVLSNLPEEYSLGQPILADDNSIVCVGVKTESFRLGLRTCYNRTGYLFHLAIDGSFCDKLGEDGRLAFSPRFSPNREFLVYLDQASDGPHLSECRVMIIDWKTKQLNIVIESPDSSATEFRGLFCYKLPRNCFSADCSHMFLSSSNNSFEDVYSLSLQEHKITQMTKEPGTWELFDVFQNLLLASFSTPSNRPRLMVGLFHDGVISQWVQVSKSDSSCRFQDLRWEIRQFIVSESSEHIDAILVHPLDQAKDKKPPLAVYLHGGPYSPCTSQFSLWISSIARLGMLCVVPNFRGTLGYSRASIRTLAGKIGRQDVDDVHKTVGQILSEGLCDPDKVVCIGGSHGGFIAAHLLGQFPKVYRAAVIRNPVTNLASMVGVTDIPDWCYFNCGHEYTQSTIITGEVLDSMLSKSPIIYAKEVQASVLIYLGQRDCRVPNSQGLAYYKLLRSLGKDVKLLTYPKSNHSLRETPVEADGFVNGVSFLLEAIAF</sequence>
<dbReference type="Pfam" id="PF19283">
    <property type="entry name" value="APEH_N"/>
    <property type="match status" value="1"/>
</dbReference>
<evidence type="ECO:0000313" key="11">
    <source>
        <dbReference type="Proteomes" id="UP001165289"/>
    </source>
</evidence>
<dbReference type="InterPro" id="IPR045550">
    <property type="entry name" value="AARE_N"/>
</dbReference>
<comment type="similarity">
    <text evidence="3">Belongs to the peptidase S9C family.</text>
</comment>
<protein>
    <recommendedName>
        <fullName evidence="5">acylaminoacyl-peptidase</fullName>
        <ecNumber evidence="5">3.4.19.1</ecNumber>
    </recommendedName>
</protein>
<feature type="domain" description="Peptidase S9 prolyl oligopeptidase catalytic" evidence="8">
    <location>
        <begin position="498"/>
        <end position="709"/>
    </location>
</feature>
<evidence type="ECO:0000256" key="4">
    <source>
        <dbReference type="ARBA" id="ARBA00011881"/>
    </source>
</evidence>
<comment type="catalytic activity">
    <reaction evidence="1">
        <text>Cleavage of an N-acetyl or N-formyl amino acid from the N-terminus of a polypeptide.</text>
        <dbReference type="EC" id="3.4.19.1"/>
    </reaction>
</comment>
<dbReference type="AlphaFoldDB" id="A0AAV7JT96"/>
<name>A0AAV7JT96_9METZ</name>
<dbReference type="Proteomes" id="UP001165289">
    <property type="component" value="Unassembled WGS sequence"/>
</dbReference>
<evidence type="ECO:0000256" key="1">
    <source>
        <dbReference type="ARBA" id="ARBA00000721"/>
    </source>
</evidence>
<evidence type="ECO:0000259" key="9">
    <source>
        <dbReference type="Pfam" id="PF19283"/>
    </source>
</evidence>
<evidence type="ECO:0000256" key="6">
    <source>
        <dbReference type="ARBA" id="ARBA00022490"/>
    </source>
</evidence>
<keyword evidence="6" id="KW-0963">Cytoplasm</keyword>
<evidence type="ECO:0000256" key="2">
    <source>
        <dbReference type="ARBA" id="ARBA00004496"/>
    </source>
</evidence>
<evidence type="ECO:0000256" key="5">
    <source>
        <dbReference type="ARBA" id="ARBA00012917"/>
    </source>
</evidence>
<keyword evidence="11" id="KW-1185">Reference proteome</keyword>
<dbReference type="PANTHER" id="PTHR42776">
    <property type="entry name" value="SERINE PEPTIDASE S9 FAMILY MEMBER"/>
    <property type="match status" value="1"/>
</dbReference>
<comment type="subcellular location">
    <subcellularLocation>
        <location evidence="2">Cytoplasm</location>
    </subcellularLocation>
</comment>
<keyword evidence="7" id="KW-0378">Hydrolase</keyword>
<dbReference type="EC" id="3.4.19.1" evidence="5"/>
<dbReference type="Pfam" id="PF00326">
    <property type="entry name" value="Peptidase_S9"/>
    <property type="match status" value="1"/>
</dbReference>
<evidence type="ECO:0000256" key="3">
    <source>
        <dbReference type="ARBA" id="ARBA00010040"/>
    </source>
</evidence>
<dbReference type="SUPFAM" id="SSF82171">
    <property type="entry name" value="DPP6 N-terminal domain-like"/>
    <property type="match status" value="1"/>
</dbReference>
<dbReference type="InterPro" id="IPR029058">
    <property type="entry name" value="AB_hydrolase_fold"/>
</dbReference>
<organism evidence="10 11">
    <name type="scientific">Oopsacas minuta</name>
    <dbReference type="NCBI Taxonomy" id="111878"/>
    <lineage>
        <taxon>Eukaryota</taxon>
        <taxon>Metazoa</taxon>
        <taxon>Porifera</taxon>
        <taxon>Hexactinellida</taxon>
        <taxon>Hexasterophora</taxon>
        <taxon>Lyssacinosida</taxon>
        <taxon>Leucopsacidae</taxon>
        <taxon>Oopsacas</taxon>
    </lineage>
</organism>
<dbReference type="PANTHER" id="PTHR42776:SF4">
    <property type="entry name" value="ACYLAMINO-ACID-RELEASING ENZYME"/>
    <property type="match status" value="1"/>
</dbReference>
<dbReference type="GO" id="GO:0004252">
    <property type="term" value="F:serine-type endopeptidase activity"/>
    <property type="evidence" value="ECO:0007669"/>
    <property type="project" value="TreeGrafter"/>
</dbReference>
<dbReference type="Gene3D" id="3.40.50.1820">
    <property type="entry name" value="alpha/beta hydrolase"/>
    <property type="match status" value="1"/>
</dbReference>
<dbReference type="GO" id="GO:0006508">
    <property type="term" value="P:proteolysis"/>
    <property type="evidence" value="ECO:0007669"/>
    <property type="project" value="InterPro"/>
</dbReference>
<dbReference type="InterPro" id="IPR001375">
    <property type="entry name" value="Peptidase_S9_cat"/>
</dbReference>
<dbReference type="EMBL" id="JAKMXF010000300">
    <property type="protein sequence ID" value="KAI6652143.1"/>
    <property type="molecule type" value="Genomic_DNA"/>
</dbReference>
<dbReference type="GO" id="GO:0005737">
    <property type="term" value="C:cytoplasm"/>
    <property type="evidence" value="ECO:0007669"/>
    <property type="project" value="UniProtKB-SubCell"/>
</dbReference>
<reference evidence="10 11" key="1">
    <citation type="journal article" date="2023" name="BMC Biol.">
        <title>The compact genome of the sponge Oopsacas minuta (Hexactinellida) is lacking key metazoan core genes.</title>
        <authorList>
            <person name="Santini S."/>
            <person name="Schenkelaars Q."/>
            <person name="Jourda C."/>
            <person name="Duchesne M."/>
            <person name="Belahbib H."/>
            <person name="Rocher C."/>
            <person name="Selva M."/>
            <person name="Riesgo A."/>
            <person name="Vervoort M."/>
            <person name="Leys S.P."/>
            <person name="Kodjabachian L."/>
            <person name="Le Bivic A."/>
            <person name="Borchiellini C."/>
            <person name="Claverie J.M."/>
            <person name="Renard E."/>
        </authorList>
    </citation>
    <scope>NUCLEOTIDE SEQUENCE [LARGE SCALE GENOMIC DNA]</scope>
    <source>
        <strain evidence="10">SPO-2</strain>
    </source>
</reference>
<gene>
    <name evidence="10" type="ORF">LOD99_4688</name>
</gene>